<feature type="domain" description="DUF659" evidence="1">
    <location>
        <begin position="57"/>
        <end position="168"/>
    </location>
</feature>
<evidence type="ECO:0000259" key="1">
    <source>
        <dbReference type="Pfam" id="PF04937"/>
    </source>
</evidence>
<name>A0A2P4YMB5_9STRA</name>
<dbReference type="InterPro" id="IPR007021">
    <property type="entry name" value="DUF659"/>
</dbReference>
<sequence length="210" mass="23167">MVDVDEDVTVWCLRCGQLIHTHGKNHVARSTGMAFYKVEHNVLLKALQLLEPGVKLPSSFQLATTFLDDAYSKSLLVMQVELEGQVLAIVTDSWTDMNGLAVISYVAVACKKTYFLESVYTGAQAHDAAFLATDIKLVIDKYEFLHVGAVVTDNMATNKSAWELLQPDFLYAFFCGEVVLRNRKIAGVLLHTAPKLPTNGGGTPIFREVT</sequence>
<dbReference type="Pfam" id="PF04937">
    <property type="entry name" value="DUF659"/>
    <property type="match status" value="1"/>
</dbReference>
<protein>
    <submittedName>
        <fullName evidence="2">Transposase putative</fullName>
    </submittedName>
</protein>
<dbReference type="EMBL" id="NCKW01001872">
    <property type="protein sequence ID" value="POM78926.1"/>
    <property type="molecule type" value="Genomic_DNA"/>
</dbReference>
<evidence type="ECO:0000313" key="3">
    <source>
        <dbReference type="Proteomes" id="UP000237271"/>
    </source>
</evidence>
<comment type="caution">
    <text evidence="2">The sequence shown here is derived from an EMBL/GenBank/DDBJ whole genome shotgun (WGS) entry which is preliminary data.</text>
</comment>
<accession>A0A2P4YMB5</accession>
<dbReference type="AlphaFoldDB" id="A0A2P4YMB5"/>
<keyword evidence="3" id="KW-1185">Reference proteome</keyword>
<organism evidence="2 3">
    <name type="scientific">Phytophthora palmivora</name>
    <dbReference type="NCBI Taxonomy" id="4796"/>
    <lineage>
        <taxon>Eukaryota</taxon>
        <taxon>Sar</taxon>
        <taxon>Stramenopiles</taxon>
        <taxon>Oomycota</taxon>
        <taxon>Peronosporomycetes</taxon>
        <taxon>Peronosporales</taxon>
        <taxon>Peronosporaceae</taxon>
        <taxon>Phytophthora</taxon>
    </lineage>
</organism>
<dbReference type="OrthoDB" id="91471at2759"/>
<reference evidence="2 3" key="1">
    <citation type="journal article" date="2017" name="Genome Biol. Evol.">
        <title>Phytophthora megakarya and P. palmivora, closely related causal agents of cacao black pod rot, underwent increases in genome sizes and gene numbers by different mechanisms.</title>
        <authorList>
            <person name="Ali S.S."/>
            <person name="Shao J."/>
            <person name="Lary D.J."/>
            <person name="Kronmiller B."/>
            <person name="Shen D."/>
            <person name="Strem M.D."/>
            <person name="Amoako-Attah I."/>
            <person name="Akrofi A.Y."/>
            <person name="Begoude B.A."/>
            <person name="Ten Hoopen G.M."/>
            <person name="Coulibaly K."/>
            <person name="Kebe B.I."/>
            <person name="Melnick R.L."/>
            <person name="Guiltinan M.J."/>
            <person name="Tyler B.M."/>
            <person name="Meinhardt L.W."/>
            <person name="Bailey B.A."/>
        </authorList>
    </citation>
    <scope>NUCLEOTIDE SEQUENCE [LARGE SCALE GENOMIC DNA]</scope>
    <source>
        <strain evidence="3">sbr112.9</strain>
    </source>
</reference>
<dbReference type="Proteomes" id="UP000237271">
    <property type="component" value="Unassembled WGS sequence"/>
</dbReference>
<gene>
    <name evidence="2" type="ORF">PHPALM_3487</name>
</gene>
<evidence type="ECO:0000313" key="2">
    <source>
        <dbReference type="EMBL" id="POM78926.1"/>
    </source>
</evidence>
<proteinExistence type="predicted"/>